<dbReference type="Pfam" id="PF07763">
    <property type="entry name" value="FEZ"/>
    <property type="match status" value="1"/>
</dbReference>
<protein>
    <submittedName>
        <fullName evidence="4">Uncharacterized protein</fullName>
    </submittedName>
</protein>
<dbReference type="EMBL" id="JAVYJV010000109">
    <property type="protein sequence ID" value="KAK4336647.1"/>
    <property type="molecule type" value="Genomic_DNA"/>
</dbReference>
<keyword evidence="3" id="KW-0175">Coiled coil</keyword>
<sequence length="247" mass="28714">MTEVPLANINDEWAEFGDFKSVNINEKIQNSNNLDKDKFFNFLNSIDLKIEDDEVEEELIAFQDENNLNEKSSGSIKVESLEELVNTFDEKIVNCFINYEDPVDNFVPVQVLNHEELLNECQFSSYLRQFENEDEEQLAKDLDFHCLILCSNGSESFEENCSKKEGNNSQLLFTAEEVLKELDIILKEDEEEKNEELINWSLKIVYPFCKSINRGYKSTEAISIPRPIVIIQELILCNCKQDLLMNQ</sequence>
<proteinExistence type="inferred from homology"/>
<dbReference type="InterPro" id="IPR011680">
    <property type="entry name" value="FEZ"/>
</dbReference>
<dbReference type="GO" id="GO:0005737">
    <property type="term" value="C:cytoplasm"/>
    <property type="evidence" value="ECO:0007669"/>
    <property type="project" value="TreeGrafter"/>
</dbReference>
<organism evidence="4 5">
    <name type="scientific">Anisodus tanguticus</name>
    <dbReference type="NCBI Taxonomy" id="243964"/>
    <lineage>
        <taxon>Eukaryota</taxon>
        <taxon>Viridiplantae</taxon>
        <taxon>Streptophyta</taxon>
        <taxon>Embryophyta</taxon>
        <taxon>Tracheophyta</taxon>
        <taxon>Spermatophyta</taxon>
        <taxon>Magnoliopsida</taxon>
        <taxon>eudicotyledons</taxon>
        <taxon>Gunneridae</taxon>
        <taxon>Pentapetalae</taxon>
        <taxon>asterids</taxon>
        <taxon>lamiids</taxon>
        <taxon>Solanales</taxon>
        <taxon>Solanaceae</taxon>
        <taxon>Solanoideae</taxon>
        <taxon>Hyoscyameae</taxon>
        <taxon>Anisodus</taxon>
    </lineage>
</organism>
<reference evidence="4" key="1">
    <citation type="submission" date="2023-12" db="EMBL/GenBank/DDBJ databases">
        <title>Genome assembly of Anisodus tanguticus.</title>
        <authorList>
            <person name="Wang Y.-J."/>
        </authorList>
    </citation>
    <scope>NUCLEOTIDE SEQUENCE</scope>
    <source>
        <strain evidence="4">KB-2021</strain>
        <tissue evidence="4">Leaf</tissue>
    </source>
</reference>
<comment type="similarity">
    <text evidence="1">Belongs to the zygin family.</text>
</comment>
<dbReference type="Proteomes" id="UP001291623">
    <property type="component" value="Unassembled WGS sequence"/>
</dbReference>
<gene>
    <name evidence="4" type="ORF">RND71_044053</name>
</gene>
<name>A0AAE1QR93_9SOLA</name>
<dbReference type="PANTHER" id="PTHR12394">
    <property type="entry name" value="ZYGIN"/>
    <property type="match status" value="1"/>
</dbReference>
<accession>A0AAE1QR93</accession>
<keyword evidence="2" id="KW-0597">Phosphoprotein</keyword>
<dbReference type="PANTHER" id="PTHR12394:SF12">
    <property type="entry name" value="LD08195P"/>
    <property type="match status" value="1"/>
</dbReference>
<evidence type="ECO:0000313" key="4">
    <source>
        <dbReference type="EMBL" id="KAK4336647.1"/>
    </source>
</evidence>
<keyword evidence="5" id="KW-1185">Reference proteome</keyword>
<evidence type="ECO:0000256" key="2">
    <source>
        <dbReference type="ARBA" id="ARBA00022553"/>
    </source>
</evidence>
<evidence type="ECO:0000256" key="1">
    <source>
        <dbReference type="ARBA" id="ARBA00006788"/>
    </source>
</evidence>
<dbReference type="AlphaFoldDB" id="A0AAE1QR93"/>
<evidence type="ECO:0000313" key="5">
    <source>
        <dbReference type="Proteomes" id="UP001291623"/>
    </source>
</evidence>
<comment type="caution">
    <text evidence="4">The sequence shown here is derived from an EMBL/GenBank/DDBJ whole genome shotgun (WGS) entry which is preliminary data.</text>
</comment>
<evidence type="ECO:0000256" key="3">
    <source>
        <dbReference type="ARBA" id="ARBA00023054"/>
    </source>
</evidence>